<dbReference type="InterPro" id="IPR045072">
    <property type="entry name" value="MKRN-like"/>
</dbReference>
<dbReference type="InterPro" id="IPR036855">
    <property type="entry name" value="Znf_CCCH_sf"/>
</dbReference>
<dbReference type="Gene3D" id="3.30.40.10">
    <property type="entry name" value="Zinc/RING finger domain, C3HC4 (zinc finger)"/>
    <property type="match status" value="1"/>
</dbReference>
<feature type="region of interest" description="Disordered" evidence="6">
    <location>
        <begin position="489"/>
        <end position="530"/>
    </location>
</feature>
<evidence type="ECO:0000256" key="5">
    <source>
        <dbReference type="PROSITE-ProRule" id="PRU00723"/>
    </source>
</evidence>
<dbReference type="InterPro" id="IPR000571">
    <property type="entry name" value="Znf_CCCH"/>
</dbReference>
<evidence type="ECO:0000313" key="9">
    <source>
        <dbReference type="EMBL" id="KIP10046.1"/>
    </source>
</evidence>
<dbReference type="Proteomes" id="UP000053257">
    <property type="component" value="Unassembled WGS sequence"/>
</dbReference>
<dbReference type="SUPFAM" id="SSF57850">
    <property type="entry name" value="RING/U-box"/>
    <property type="match status" value="1"/>
</dbReference>
<feature type="domain" description="C3H1-type" evidence="8">
    <location>
        <begin position="21"/>
        <end position="49"/>
    </location>
</feature>
<dbReference type="AlphaFoldDB" id="A0A0C3S3E1"/>
<dbReference type="PROSITE" id="PS50103">
    <property type="entry name" value="ZF_C3H1"/>
    <property type="match status" value="3"/>
</dbReference>
<protein>
    <submittedName>
        <fullName evidence="9">Uncharacterized protein</fullName>
    </submittedName>
</protein>
<dbReference type="GO" id="GO:0008270">
    <property type="term" value="F:zinc ion binding"/>
    <property type="evidence" value="ECO:0007669"/>
    <property type="project" value="UniProtKB-KW"/>
</dbReference>
<keyword evidence="10" id="KW-1185">Reference proteome</keyword>
<evidence type="ECO:0000259" key="7">
    <source>
        <dbReference type="PROSITE" id="PS50089"/>
    </source>
</evidence>
<feature type="zinc finger region" description="C3H1-type" evidence="5">
    <location>
        <begin position="184"/>
        <end position="216"/>
    </location>
</feature>
<feature type="domain" description="RING-type" evidence="7">
    <location>
        <begin position="103"/>
        <end position="154"/>
    </location>
</feature>
<dbReference type="EMBL" id="KN840459">
    <property type="protein sequence ID" value="KIP10046.1"/>
    <property type="molecule type" value="Genomic_DNA"/>
</dbReference>
<feature type="zinc finger region" description="C3H1-type" evidence="5">
    <location>
        <begin position="21"/>
        <end position="49"/>
    </location>
</feature>
<evidence type="ECO:0000259" key="8">
    <source>
        <dbReference type="PROSITE" id="PS50103"/>
    </source>
</evidence>
<dbReference type="PROSITE" id="PS50089">
    <property type="entry name" value="ZF_RING_2"/>
    <property type="match status" value="1"/>
</dbReference>
<accession>A0A0C3S3E1</accession>
<dbReference type="SMART" id="SM00184">
    <property type="entry name" value="RING"/>
    <property type="match status" value="1"/>
</dbReference>
<dbReference type="Pfam" id="PF00097">
    <property type="entry name" value="zf-C3HC4"/>
    <property type="match status" value="1"/>
</dbReference>
<evidence type="ECO:0000256" key="1">
    <source>
        <dbReference type="ARBA" id="ARBA00022679"/>
    </source>
</evidence>
<feature type="zinc finger region" description="C3H1-type" evidence="5">
    <location>
        <begin position="55"/>
        <end position="82"/>
    </location>
</feature>
<dbReference type="HOGENOM" id="CLU_029632_0_0_1"/>
<reference evidence="9 10" key="1">
    <citation type="journal article" date="2014" name="PLoS Genet.">
        <title>Analysis of the Phlebiopsis gigantea genome, transcriptome and secretome provides insight into its pioneer colonization strategies of wood.</title>
        <authorList>
            <person name="Hori C."/>
            <person name="Ishida T."/>
            <person name="Igarashi K."/>
            <person name="Samejima M."/>
            <person name="Suzuki H."/>
            <person name="Master E."/>
            <person name="Ferreira P."/>
            <person name="Ruiz-Duenas F.J."/>
            <person name="Held B."/>
            <person name="Canessa P."/>
            <person name="Larrondo L.F."/>
            <person name="Schmoll M."/>
            <person name="Druzhinina I.S."/>
            <person name="Kubicek C.P."/>
            <person name="Gaskell J.A."/>
            <person name="Kersten P."/>
            <person name="St John F."/>
            <person name="Glasner J."/>
            <person name="Sabat G."/>
            <person name="Splinter BonDurant S."/>
            <person name="Syed K."/>
            <person name="Yadav J."/>
            <person name="Mgbeahuruike A.C."/>
            <person name="Kovalchuk A."/>
            <person name="Asiegbu F.O."/>
            <person name="Lackner G."/>
            <person name="Hoffmeister D."/>
            <person name="Rencoret J."/>
            <person name="Gutierrez A."/>
            <person name="Sun H."/>
            <person name="Lindquist E."/>
            <person name="Barry K."/>
            <person name="Riley R."/>
            <person name="Grigoriev I.V."/>
            <person name="Henrissat B."/>
            <person name="Kues U."/>
            <person name="Berka R.M."/>
            <person name="Martinez A.T."/>
            <person name="Covert S.F."/>
            <person name="Blanchette R.A."/>
            <person name="Cullen D."/>
        </authorList>
    </citation>
    <scope>NUCLEOTIDE SEQUENCE [LARGE SCALE GENOMIC DNA]</scope>
    <source>
        <strain evidence="9 10">11061_1 CR5-6</strain>
    </source>
</reference>
<feature type="domain" description="C3H1-type" evidence="8">
    <location>
        <begin position="55"/>
        <end position="82"/>
    </location>
</feature>
<dbReference type="SUPFAM" id="SSF90229">
    <property type="entry name" value="CCCH zinc finger"/>
    <property type="match status" value="2"/>
</dbReference>
<keyword evidence="4 5" id="KW-0862">Zinc</keyword>
<evidence type="ECO:0000256" key="4">
    <source>
        <dbReference type="ARBA" id="ARBA00022833"/>
    </source>
</evidence>
<dbReference type="InterPro" id="IPR017907">
    <property type="entry name" value="Znf_RING_CS"/>
</dbReference>
<name>A0A0C3S3E1_PHLG1</name>
<evidence type="ECO:0000313" key="10">
    <source>
        <dbReference type="Proteomes" id="UP000053257"/>
    </source>
</evidence>
<organism evidence="9 10">
    <name type="scientific">Phlebiopsis gigantea (strain 11061_1 CR5-6)</name>
    <name type="common">White-rot fungus</name>
    <name type="synonym">Peniophora gigantea</name>
    <dbReference type="NCBI Taxonomy" id="745531"/>
    <lineage>
        <taxon>Eukaryota</taxon>
        <taxon>Fungi</taxon>
        <taxon>Dikarya</taxon>
        <taxon>Basidiomycota</taxon>
        <taxon>Agaricomycotina</taxon>
        <taxon>Agaricomycetes</taxon>
        <taxon>Polyporales</taxon>
        <taxon>Phanerochaetaceae</taxon>
        <taxon>Phlebiopsis</taxon>
    </lineage>
</organism>
<dbReference type="OrthoDB" id="250836at2759"/>
<proteinExistence type="predicted"/>
<dbReference type="PROSITE" id="PS00518">
    <property type="entry name" value="ZF_RING_1"/>
    <property type="match status" value="1"/>
</dbReference>
<dbReference type="Pfam" id="PF14608">
    <property type="entry name" value="zf-CCCH_2"/>
    <property type="match status" value="2"/>
</dbReference>
<keyword evidence="3 5" id="KW-0863">Zinc-finger</keyword>
<dbReference type="InterPro" id="IPR001841">
    <property type="entry name" value="Znf_RING"/>
</dbReference>
<evidence type="ECO:0000256" key="2">
    <source>
        <dbReference type="ARBA" id="ARBA00022723"/>
    </source>
</evidence>
<keyword evidence="2 5" id="KW-0479">Metal-binding</keyword>
<dbReference type="Gene3D" id="4.10.1000.10">
    <property type="entry name" value="Zinc finger, CCCH-type"/>
    <property type="match status" value="1"/>
</dbReference>
<dbReference type="GO" id="GO:0061630">
    <property type="term" value="F:ubiquitin protein ligase activity"/>
    <property type="evidence" value="ECO:0007669"/>
    <property type="project" value="InterPro"/>
</dbReference>
<dbReference type="InterPro" id="IPR018957">
    <property type="entry name" value="Znf_C3HC4_RING-type"/>
</dbReference>
<dbReference type="PANTHER" id="PTHR11224">
    <property type="entry name" value="MAKORIN-RELATED"/>
    <property type="match status" value="1"/>
</dbReference>
<feature type="domain" description="C3H1-type" evidence="8">
    <location>
        <begin position="184"/>
        <end position="216"/>
    </location>
</feature>
<dbReference type="GO" id="GO:0000209">
    <property type="term" value="P:protein polyubiquitination"/>
    <property type="evidence" value="ECO:0007669"/>
    <property type="project" value="InterPro"/>
</dbReference>
<evidence type="ECO:0000256" key="3">
    <source>
        <dbReference type="ARBA" id="ARBA00022771"/>
    </source>
</evidence>
<keyword evidence="1" id="KW-0808">Transferase</keyword>
<dbReference type="Pfam" id="PF00642">
    <property type="entry name" value="zf-CCCH"/>
    <property type="match status" value="1"/>
</dbReference>
<sequence length="530" mass="57867">MASHATSGDTSNMASERPVTSKSRGICKYYATPRGCFAGNRCKFLHGEQERLTPFDQSKPCRFYAAGYCKRGAQCWFLHAQPPSGSSMAPAEPPAEDESDCACSICYDTPVTYGLLAGCSHVFCIKCIKGWRDKRDKTQDVIISGAIKTCPMCRSPSKFITPSSVFYPQDHPGKTAIIEQYKASMARVPCKFFKKSLAEDRFCPFGNDCFYQHLNADGTTHEFEKGADYYIKQRRRYHYANVEASERAGTSVLASLQVALNRFRASLEGIPGIAHLPDDAFAAEAVMASEMSVMRLDELHPAVSPSAVTALAETLWSSLVQVLDNPESATPHSRGVVIVDEEHQTIGQSSFAPTLDNGRWPVPLRWRSPDLWDMPQRLPDDLDGSPQTESDPRTPLEEDLVLNYGSDDAVTASDNSEEDGFAEDVPSAAEDVAASELDTTPIPQQISSCDTATAVSGASLEHATADVPMVVHDNDPPFMTDGRGRVVWSSTTATRGRRSRTSTSISSTAPVLPLHRDNKPCDGPSSELRS</sequence>
<dbReference type="PANTHER" id="PTHR11224:SF59">
    <property type="entry name" value="RING-TYPE E3 UBIQUITIN TRANSFERASE"/>
    <property type="match status" value="1"/>
</dbReference>
<dbReference type="InterPro" id="IPR013083">
    <property type="entry name" value="Znf_RING/FYVE/PHD"/>
</dbReference>
<gene>
    <name evidence="9" type="ORF">PHLGIDRAFT_125874</name>
</gene>
<dbReference type="SMART" id="SM00356">
    <property type="entry name" value="ZnF_C3H1"/>
    <property type="match status" value="3"/>
</dbReference>
<evidence type="ECO:0000256" key="6">
    <source>
        <dbReference type="SAM" id="MobiDB-lite"/>
    </source>
</evidence>
<dbReference type="STRING" id="745531.A0A0C3S3E1"/>
<feature type="region of interest" description="Disordered" evidence="6">
    <location>
        <begin position="370"/>
        <end position="395"/>
    </location>
</feature>